<dbReference type="EMBL" id="DS990637">
    <property type="protein sequence ID" value="EGC43906.1"/>
    <property type="molecule type" value="Genomic_DNA"/>
</dbReference>
<proteinExistence type="predicted"/>
<dbReference type="AlphaFoldDB" id="F0UBQ7"/>
<evidence type="ECO:0000256" key="1">
    <source>
        <dbReference type="SAM" id="MobiDB-lite"/>
    </source>
</evidence>
<dbReference type="HOGENOM" id="CLU_1643216_0_0_1"/>
<reference evidence="3" key="1">
    <citation type="submission" date="2008-07" db="EMBL/GenBank/DDBJ databases">
        <title>Annotation of Ajellomyces capsulatus strain H88.</title>
        <authorList>
            <person name="Champion M."/>
            <person name="Cuomo C."/>
            <person name="Ma L.-J."/>
            <person name="Henn M.R."/>
            <person name="Sil A."/>
            <person name="Goldman B."/>
            <person name="Young S.K."/>
            <person name="Kodira C.D."/>
            <person name="Zeng Q."/>
            <person name="Koehrsen M."/>
            <person name="Alvarado L."/>
            <person name="Berlin A."/>
            <person name="Borenstein D."/>
            <person name="Chen Z."/>
            <person name="Engels R."/>
            <person name="Freedman E."/>
            <person name="Gellesch M."/>
            <person name="Goldberg J."/>
            <person name="Griggs A."/>
            <person name="Gujja S."/>
            <person name="Heiman D."/>
            <person name="Hepburn T."/>
            <person name="Howarth C."/>
            <person name="Jen D."/>
            <person name="Larson L."/>
            <person name="Lewis B."/>
            <person name="Mehta T."/>
            <person name="Park D."/>
            <person name="Pearson M."/>
            <person name="Roberts A."/>
            <person name="Saif S."/>
            <person name="Shea T."/>
            <person name="Shenoy N."/>
            <person name="Sisk P."/>
            <person name="Stolte C."/>
            <person name="Sykes S."/>
            <person name="Walk T."/>
            <person name="White J."/>
            <person name="Yandava C."/>
            <person name="Klein B."/>
            <person name="McEwen J.G."/>
            <person name="Puccia R."/>
            <person name="Goldman G.H."/>
            <person name="Felipe M.S."/>
            <person name="Nino-Vega G."/>
            <person name="San-Blas G."/>
            <person name="Taylor J."/>
            <person name="Mendoza L."/>
            <person name="Galagan J."/>
            <person name="Nusbaum C."/>
            <person name="Birren B."/>
        </authorList>
    </citation>
    <scope>NUCLEOTIDE SEQUENCE [LARGE SCALE GENOMIC DNA]</scope>
    <source>
        <strain evidence="3">H88</strain>
    </source>
</reference>
<dbReference type="Proteomes" id="UP000008142">
    <property type="component" value="Unassembled WGS sequence"/>
</dbReference>
<feature type="region of interest" description="Disordered" evidence="1">
    <location>
        <begin position="127"/>
        <end position="161"/>
    </location>
</feature>
<protein>
    <submittedName>
        <fullName evidence="2">Uncharacterized protein</fullName>
    </submittedName>
</protein>
<name>F0UBQ7_AJEC8</name>
<gene>
    <name evidence="2" type="ORF">HCEG_03121</name>
</gene>
<sequence>MIPSGIVLHEQLVHIFEIKEEEKKKNKKKRKQKQKQCSSMVVFFLRSETAAIAKTPTALANTTSAPPCSMLADAGCPLLPLFAPQEMAHRSVAQYRTKGGKKKERKKKKIHKQGFFSCKVEGTDYLASSNQPAGLGEPRNSTRLNNHRPGPPGEGPVKAFY</sequence>
<evidence type="ECO:0000313" key="3">
    <source>
        <dbReference type="Proteomes" id="UP000008142"/>
    </source>
</evidence>
<organism evidence="3">
    <name type="scientific">Ajellomyces capsulatus (strain H88)</name>
    <name type="common">Darling's disease fungus</name>
    <name type="synonym">Histoplasma capsulatum</name>
    <dbReference type="NCBI Taxonomy" id="544711"/>
    <lineage>
        <taxon>Eukaryota</taxon>
        <taxon>Fungi</taxon>
        <taxon>Dikarya</taxon>
        <taxon>Ascomycota</taxon>
        <taxon>Pezizomycotina</taxon>
        <taxon>Eurotiomycetes</taxon>
        <taxon>Eurotiomycetidae</taxon>
        <taxon>Onygenales</taxon>
        <taxon>Ajellomycetaceae</taxon>
        <taxon>Histoplasma</taxon>
    </lineage>
</organism>
<evidence type="ECO:0000313" key="2">
    <source>
        <dbReference type="EMBL" id="EGC43906.1"/>
    </source>
</evidence>
<accession>F0UBQ7</accession>